<sequence length="382" mass="43958">MHRELLTAFLENARDLLEEGGEVHVTHRDDYPYNTWRLEKLASKTGFNLKEKVGFEKENYPGYHNKRGGDINCNKPFLLKLCFTFKFTLKKSYLPKNNVIDHNDQMVKMIDTVSGDRVKCIVKSSMSMNDVVDDHDKMGRKIDVVSGDKVEPIVKSSMPMNDVVDDDDKIDTGPRATRYVPQLYFTSKHFNPKKDASFPEINLKTGEIEGLTGGLPPSNRTVLAFFAGGAHGHIRSTFLKHWKEKDEQLLVYETLPEGMSYPDMMKKSRYCICPSGWEVASPRIVEAIYAECVPVLISQHYVLPFSDVLDWNSFSVEVSVSDIPNLKKILLGIPEDRYLRLREGVKQVQRHFLVNDPPKRYDVFHMIIHSIWLRRLNVLVYS</sequence>
<dbReference type="GO" id="GO:0070042">
    <property type="term" value="F:rRNA (uridine-N3-)-methyltransferase activity"/>
    <property type="evidence" value="ECO:0007669"/>
    <property type="project" value="InterPro"/>
</dbReference>
<evidence type="ECO:0000256" key="5">
    <source>
        <dbReference type="ARBA" id="ARBA00023034"/>
    </source>
</evidence>
<reference evidence="8 9" key="1">
    <citation type="journal article" date="2018" name="Proc. Natl. Acad. Sci. U.S.A.">
        <title>Draft genome sequence of Camellia sinensis var. sinensis provides insights into the evolution of the tea genome and tea quality.</title>
        <authorList>
            <person name="Wei C."/>
            <person name="Yang H."/>
            <person name="Wang S."/>
            <person name="Zhao J."/>
            <person name="Liu C."/>
            <person name="Gao L."/>
            <person name="Xia E."/>
            <person name="Lu Y."/>
            <person name="Tai Y."/>
            <person name="She G."/>
            <person name="Sun J."/>
            <person name="Cao H."/>
            <person name="Tong W."/>
            <person name="Gao Q."/>
            <person name="Li Y."/>
            <person name="Deng W."/>
            <person name="Jiang X."/>
            <person name="Wang W."/>
            <person name="Chen Q."/>
            <person name="Zhang S."/>
            <person name="Li H."/>
            <person name="Wu J."/>
            <person name="Wang P."/>
            <person name="Li P."/>
            <person name="Shi C."/>
            <person name="Zheng F."/>
            <person name="Jian J."/>
            <person name="Huang B."/>
            <person name="Shan D."/>
            <person name="Shi M."/>
            <person name="Fang C."/>
            <person name="Yue Y."/>
            <person name="Li F."/>
            <person name="Li D."/>
            <person name="Wei S."/>
            <person name="Han B."/>
            <person name="Jiang C."/>
            <person name="Yin Y."/>
            <person name="Xia T."/>
            <person name="Zhang Z."/>
            <person name="Bennetzen J.L."/>
            <person name="Zhao S."/>
            <person name="Wan X."/>
        </authorList>
    </citation>
    <scope>NUCLEOTIDE SEQUENCE [LARGE SCALE GENOMIC DNA]</scope>
    <source>
        <strain evidence="9">cv. Shuchazao</strain>
        <tissue evidence="8">Leaf</tissue>
    </source>
</reference>
<evidence type="ECO:0000313" key="8">
    <source>
        <dbReference type="EMBL" id="THG05752.1"/>
    </source>
</evidence>
<evidence type="ECO:0000259" key="7">
    <source>
        <dbReference type="Pfam" id="PF10354"/>
    </source>
</evidence>
<dbReference type="InterPro" id="IPR040911">
    <property type="entry name" value="Exostosin_GT47"/>
</dbReference>
<dbReference type="AlphaFoldDB" id="A0A4S4DRI6"/>
<dbReference type="Proteomes" id="UP000306102">
    <property type="component" value="Unassembled WGS sequence"/>
</dbReference>
<evidence type="ECO:0008006" key="10">
    <source>
        <dbReference type="Google" id="ProtNLM"/>
    </source>
</evidence>
<evidence type="ECO:0000259" key="6">
    <source>
        <dbReference type="Pfam" id="PF03016"/>
    </source>
</evidence>
<evidence type="ECO:0000256" key="2">
    <source>
        <dbReference type="ARBA" id="ARBA00010271"/>
    </source>
</evidence>
<dbReference type="Pfam" id="PF03016">
    <property type="entry name" value="Exostosin_GT47"/>
    <property type="match status" value="1"/>
</dbReference>
<dbReference type="GO" id="GO:0000139">
    <property type="term" value="C:Golgi membrane"/>
    <property type="evidence" value="ECO:0007669"/>
    <property type="project" value="UniProtKB-SubCell"/>
</dbReference>
<organism evidence="8 9">
    <name type="scientific">Camellia sinensis var. sinensis</name>
    <name type="common">China tea</name>
    <dbReference type="NCBI Taxonomy" id="542762"/>
    <lineage>
        <taxon>Eukaryota</taxon>
        <taxon>Viridiplantae</taxon>
        <taxon>Streptophyta</taxon>
        <taxon>Embryophyta</taxon>
        <taxon>Tracheophyta</taxon>
        <taxon>Spermatophyta</taxon>
        <taxon>Magnoliopsida</taxon>
        <taxon>eudicotyledons</taxon>
        <taxon>Gunneridae</taxon>
        <taxon>Pentapetalae</taxon>
        <taxon>asterids</taxon>
        <taxon>Ericales</taxon>
        <taxon>Theaceae</taxon>
        <taxon>Camellia</taxon>
    </lineage>
</organism>
<comment type="similarity">
    <text evidence="2">Belongs to the glycosyltransferase 47 family.</text>
</comment>
<comment type="caution">
    <text evidence="8">The sequence shown here is derived from an EMBL/GenBank/DDBJ whole genome shotgun (WGS) entry which is preliminary data.</text>
</comment>
<evidence type="ECO:0000256" key="3">
    <source>
        <dbReference type="ARBA" id="ARBA00022676"/>
    </source>
</evidence>
<name>A0A4S4DRI6_CAMSN</name>
<accession>A0A4S4DRI6</accession>
<dbReference type="GO" id="GO:0016757">
    <property type="term" value="F:glycosyltransferase activity"/>
    <property type="evidence" value="ECO:0007669"/>
    <property type="project" value="UniProtKB-KW"/>
</dbReference>
<evidence type="ECO:0000256" key="4">
    <source>
        <dbReference type="ARBA" id="ARBA00022968"/>
    </source>
</evidence>
<evidence type="ECO:0000256" key="1">
    <source>
        <dbReference type="ARBA" id="ARBA00004323"/>
    </source>
</evidence>
<feature type="domain" description="Exostosin GT47" evidence="6">
    <location>
        <begin position="181"/>
        <end position="330"/>
    </location>
</feature>
<keyword evidence="9" id="KW-1185">Reference proteome</keyword>
<dbReference type="EMBL" id="SDRB02010564">
    <property type="protein sequence ID" value="THG05752.1"/>
    <property type="molecule type" value="Genomic_DNA"/>
</dbReference>
<comment type="subcellular location">
    <subcellularLocation>
        <location evidence="1">Golgi apparatus membrane</location>
        <topology evidence="1">Single-pass type II membrane protein</topology>
    </subcellularLocation>
</comment>
<feature type="domain" description="25S rRNA (uridine-N(3))-methyltransferase BMT5-like" evidence="7">
    <location>
        <begin position="2"/>
        <end position="67"/>
    </location>
</feature>
<dbReference type="InterPro" id="IPR004263">
    <property type="entry name" value="Exostosin"/>
</dbReference>
<keyword evidence="4" id="KW-0812">Transmembrane</keyword>
<protein>
    <recommendedName>
        <fullName evidence="10">Exostosin GT47 domain-containing protein</fullName>
    </recommendedName>
</protein>
<keyword evidence="3" id="KW-0328">Glycosyltransferase</keyword>
<gene>
    <name evidence="8" type="ORF">TEA_000093</name>
</gene>
<keyword evidence="4" id="KW-0735">Signal-anchor</keyword>
<evidence type="ECO:0000313" key="9">
    <source>
        <dbReference type="Proteomes" id="UP000306102"/>
    </source>
</evidence>
<dbReference type="PANTHER" id="PTHR11062">
    <property type="entry name" value="EXOSTOSIN HEPARAN SULFATE GLYCOSYLTRANSFERASE -RELATED"/>
    <property type="match status" value="1"/>
</dbReference>
<keyword evidence="5" id="KW-0333">Golgi apparatus</keyword>
<proteinExistence type="inferred from homology"/>
<dbReference type="GO" id="GO:0070475">
    <property type="term" value="P:rRNA base methylation"/>
    <property type="evidence" value="ECO:0007669"/>
    <property type="project" value="InterPro"/>
</dbReference>
<dbReference type="PANTHER" id="PTHR11062:SF217">
    <property type="entry name" value="EXOSTOSIN FAMILY PROTEIN"/>
    <property type="match status" value="1"/>
</dbReference>
<dbReference type="STRING" id="542762.A0A4S4DRI6"/>
<dbReference type="Pfam" id="PF10354">
    <property type="entry name" value="BMT5-like"/>
    <property type="match status" value="1"/>
</dbReference>
<keyword evidence="3" id="KW-0808">Transferase</keyword>
<dbReference type="InterPro" id="IPR019446">
    <property type="entry name" value="BMT5-like"/>
</dbReference>